<name>A0ABS8AZY4_9ACTN</name>
<accession>A0ABS8AZY4</accession>
<reference evidence="1 2" key="1">
    <citation type="submission" date="2021-10" db="EMBL/GenBank/DDBJ databases">
        <title>Streptomyces sp. strain SMC 277, a novel streptomycete isolated from soil.</title>
        <authorList>
            <person name="Chanama M."/>
        </authorList>
    </citation>
    <scope>NUCLEOTIDE SEQUENCE [LARGE SCALE GENOMIC DNA]</scope>
    <source>
        <strain evidence="1 2">SMC 277</strain>
    </source>
</reference>
<keyword evidence="2" id="KW-1185">Reference proteome</keyword>
<dbReference type="Proteomes" id="UP001199054">
    <property type="component" value="Unassembled WGS sequence"/>
</dbReference>
<dbReference type="EMBL" id="JAJAUY010000002">
    <property type="protein sequence ID" value="MCB5177916.1"/>
    <property type="molecule type" value="Genomic_DNA"/>
</dbReference>
<organism evidence="1 2">
    <name type="scientific">Streptomyces antimicrobicus</name>
    <dbReference type="NCBI Taxonomy" id="2883108"/>
    <lineage>
        <taxon>Bacteria</taxon>
        <taxon>Bacillati</taxon>
        <taxon>Actinomycetota</taxon>
        <taxon>Actinomycetes</taxon>
        <taxon>Kitasatosporales</taxon>
        <taxon>Streptomycetaceae</taxon>
        <taxon>Streptomyces</taxon>
    </lineage>
</organism>
<proteinExistence type="predicted"/>
<comment type="caution">
    <text evidence="1">The sequence shown here is derived from an EMBL/GenBank/DDBJ whole genome shotgun (WGS) entry which is preliminary data.</text>
</comment>
<dbReference type="RefSeq" id="WP_226724321.1">
    <property type="nucleotide sequence ID" value="NZ_JAJAUY010000002.1"/>
</dbReference>
<evidence type="ECO:0000313" key="1">
    <source>
        <dbReference type="EMBL" id="MCB5177916.1"/>
    </source>
</evidence>
<gene>
    <name evidence="1" type="ORF">LG632_00700</name>
</gene>
<evidence type="ECO:0000313" key="2">
    <source>
        <dbReference type="Proteomes" id="UP001199054"/>
    </source>
</evidence>
<sequence>MSPLLPGYLRLLWDEPGTAAALLLCGAGAERVVARAPALRSRVLTWYQVPGLDQERLSETLAMFHDVWEGVDPAKVGWADATVARGTFRTWAKITSRVYALSKRGRDVRVDRAVIEQACARLGPCP</sequence>
<protein>
    <submittedName>
        <fullName evidence="1">Uncharacterized protein</fullName>
    </submittedName>
</protein>